<sequence length="81" mass="9145">MSKITQTDYPTFIQMYKELPDRSAIKAPKTEFVEKVAVLTKKSVKTVRCWIAGTQKPDALAQSILEKEFNVPASSLFPPKE</sequence>
<comment type="caution">
    <text evidence="1">The sequence shown here is derived from an EMBL/GenBank/DDBJ whole genome shotgun (WGS) entry which is preliminary data.</text>
</comment>
<reference evidence="1 2" key="1">
    <citation type="journal article" date="2019" name="Nat. Med.">
        <title>A library of human gut bacterial isolates paired with longitudinal multiomics data enables mechanistic microbiome research.</title>
        <authorList>
            <person name="Poyet M."/>
            <person name="Groussin M."/>
            <person name="Gibbons S.M."/>
            <person name="Avila-Pacheco J."/>
            <person name="Jiang X."/>
            <person name="Kearney S.M."/>
            <person name="Perrotta A.R."/>
            <person name="Berdy B."/>
            <person name="Zhao S."/>
            <person name="Lieberman T.D."/>
            <person name="Swanson P.K."/>
            <person name="Smith M."/>
            <person name="Roesemann S."/>
            <person name="Alexander J.E."/>
            <person name="Rich S.A."/>
            <person name="Livny J."/>
            <person name="Vlamakis H."/>
            <person name="Clish C."/>
            <person name="Bullock K."/>
            <person name="Deik A."/>
            <person name="Scott J."/>
            <person name="Pierce K.A."/>
            <person name="Xavier R.J."/>
            <person name="Alm E.J."/>
        </authorList>
    </citation>
    <scope>NUCLEOTIDE SEQUENCE [LARGE SCALE GENOMIC DNA]</scope>
    <source>
        <strain evidence="1 2">BIOML-A10</strain>
    </source>
</reference>
<name>A0A7J4XN92_9BACE</name>
<evidence type="ECO:0000313" key="1">
    <source>
        <dbReference type="EMBL" id="KAA3769480.1"/>
    </source>
</evidence>
<evidence type="ECO:0000313" key="2">
    <source>
        <dbReference type="Proteomes" id="UP000422221"/>
    </source>
</evidence>
<dbReference type="EMBL" id="VWMK01000002">
    <property type="protein sequence ID" value="KAA3769480.1"/>
    <property type="molecule type" value="Genomic_DNA"/>
</dbReference>
<dbReference type="AlphaFoldDB" id="A0A7J4XN92"/>
<gene>
    <name evidence="1" type="ORF">F3F73_03420</name>
</gene>
<accession>A0A7J4XN92</accession>
<protein>
    <submittedName>
        <fullName evidence="1">XRE family transcriptional regulator</fullName>
    </submittedName>
</protein>
<dbReference type="Proteomes" id="UP000422221">
    <property type="component" value="Unassembled WGS sequence"/>
</dbReference>
<organism evidence="1 2">
    <name type="scientific">Bacteroides salyersiae</name>
    <dbReference type="NCBI Taxonomy" id="291644"/>
    <lineage>
        <taxon>Bacteria</taxon>
        <taxon>Pseudomonadati</taxon>
        <taxon>Bacteroidota</taxon>
        <taxon>Bacteroidia</taxon>
        <taxon>Bacteroidales</taxon>
        <taxon>Bacteroidaceae</taxon>
        <taxon>Bacteroides</taxon>
    </lineage>
</organism>
<dbReference type="RefSeq" id="WP_130058666.1">
    <property type="nucleotide sequence ID" value="NZ_JADNPJ010000002.1"/>
</dbReference>
<proteinExistence type="predicted"/>